<reference evidence="6 7" key="1">
    <citation type="submission" date="2019-10" db="EMBL/GenBank/DDBJ databases">
        <title>Vibrio sp. nov. isolated from a shrimp pond.</title>
        <authorList>
            <person name="Gomez-Gil B."/>
            <person name="Enciso-Ibarra J."/>
            <person name="Enciso-Ibarra K."/>
            <person name="Bolan-Mejia C."/>
        </authorList>
    </citation>
    <scope>NUCLEOTIDE SEQUENCE [LARGE SCALE GENOMIC DNA]</scope>
    <source>
        <strain evidence="6 7">CAIM 722</strain>
    </source>
</reference>
<keyword evidence="3" id="KW-0472">Membrane</keyword>
<dbReference type="GO" id="GO:0009279">
    <property type="term" value="C:cell outer membrane"/>
    <property type="evidence" value="ECO:0007669"/>
    <property type="project" value="UniProtKB-SubCell"/>
</dbReference>
<comment type="caution">
    <text evidence="6">The sequence shown here is derived from an EMBL/GenBank/DDBJ whole genome shotgun (WGS) entry which is preliminary data.</text>
</comment>
<feature type="signal peptide" evidence="4">
    <location>
        <begin position="1"/>
        <end position="19"/>
    </location>
</feature>
<dbReference type="PANTHER" id="PTHR34501:SF2">
    <property type="entry name" value="OUTER MEMBRANE PORIN F-RELATED"/>
    <property type="match status" value="1"/>
</dbReference>
<dbReference type="PANTHER" id="PTHR34501">
    <property type="entry name" value="PROTEIN YDDL-RELATED"/>
    <property type="match status" value="1"/>
</dbReference>
<dbReference type="InterPro" id="IPR033900">
    <property type="entry name" value="Gram_neg_porin_domain"/>
</dbReference>
<dbReference type="Proteomes" id="UP000462621">
    <property type="component" value="Unassembled WGS sequence"/>
</dbReference>
<sequence>MKKTLLALAVLAAAGSANAAEIVKNDSGTVDFYGQIREAITYETTDNSSETAIDEGSSRAGINASWKLTDSLNLIGNVEFGLTNDMNGRKNWIGVASDEYGSLYFGRNALLADDVYGAEYSWYYGIADKALYDHEVANDDYWQKNSINYDLYKDNFWVRAQYNLDESKSAPTEGALFAGTAFGDLKVHAGVTYYHSNDLTSGNYTGDIESTSTELTGEYTVGDALIGVTYAHIDRNVNDADDDSDAINLATSYNISKATAVYGGYQFVKMQDEDNADLNNVYLGVSYRPVTWALTYVEYGFQDSGVNGTQPEARNGLAVGARVYW</sequence>
<accession>A0A7X4LJA0</accession>
<dbReference type="GO" id="GO:0015288">
    <property type="term" value="F:porin activity"/>
    <property type="evidence" value="ECO:0007669"/>
    <property type="project" value="InterPro"/>
</dbReference>
<dbReference type="InterPro" id="IPR050298">
    <property type="entry name" value="Gram-neg_bact_OMP"/>
</dbReference>
<dbReference type="Gene3D" id="2.40.160.10">
    <property type="entry name" value="Porin"/>
    <property type="match status" value="2"/>
</dbReference>
<evidence type="ECO:0000259" key="5">
    <source>
        <dbReference type="Pfam" id="PF13609"/>
    </source>
</evidence>
<feature type="chain" id="PRO_5030819576" evidence="4">
    <location>
        <begin position="20"/>
        <end position="325"/>
    </location>
</feature>
<dbReference type="CDD" id="cd00342">
    <property type="entry name" value="gram_neg_porins"/>
    <property type="match status" value="1"/>
</dbReference>
<name>A0A7X4LJA0_9VIBR</name>
<dbReference type="InterPro" id="IPR023614">
    <property type="entry name" value="Porin_dom_sf"/>
</dbReference>
<evidence type="ECO:0000313" key="7">
    <source>
        <dbReference type="Proteomes" id="UP000462621"/>
    </source>
</evidence>
<organism evidence="6 7">
    <name type="scientific">Vibrio eleionomae</name>
    <dbReference type="NCBI Taxonomy" id="2653505"/>
    <lineage>
        <taxon>Bacteria</taxon>
        <taxon>Pseudomonadati</taxon>
        <taxon>Pseudomonadota</taxon>
        <taxon>Gammaproteobacteria</taxon>
        <taxon>Vibrionales</taxon>
        <taxon>Vibrionaceae</taxon>
        <taxon>Vibrio</taxon>
    </lineage>
</organism>
<gene>
    <name evidence="6" type="ORF">F9817_06185</name>
</gene>
<evidence type="ECO:0000256" key="3">
    <source>
        <dbReference type="ARBA" id="ARBA00023136"/>
    </source>
</evidence>
<keyword evidence="2 4" id="KW-0732">Signal</keyword>
<dbReference type="RefSeq" id="WP_161154079.1">
    <property type="nucleotide sequence ID" value="NZ_WEKT01000007.1"/>
</dbReference>
<keyword evidence="7" id="KW-1185">Reference proteome</keyword>
<comment type="subcellular location">
    <subcellularLocation>
        <location evidence="1">Cell outer membrane</location>
        <topology evidence="1">Multi-pass membrane protein</topology>
    </subcellularLocation>
</comment>
<feature type="domain" description="Porin" evidence="5">
    <location>
        <begin position="7"/>
        <end position="304"/>
    </location>
</feature>
<evidence type="ECO:0000256" key="4">
    <source>
        <dbReference type="SAM" id="SignalP"/>
    </source>
</evidence>
<evidence type="ECO:0000313" key="6">
    <source>
        <dbReference type="EMBL" id="MZI92780.1"/>
    </source>
</evidence>
<dbReference type="Pfam" id="PF13609">
    <property type="entry name" value="Porin_4"/>
    <property type="match status" value="1"/>
</dbReference>
<dbReference type="AlphaFoldDB" id="A0A7X4LJA0"/>
<evidence type="ECO:0000256" key="1">
    <source>
        <dbReference type="ARBA" id="ARBA00004571"/>
    </source>
</evidence>
<dbReference type="EMBL" id="WEKT01000007">
    <property type="protein sequence ID" value="MZI92780.1"/>
    <property type="molecule type" value="Genomic_DNA"/>
</dbReference>
<proteinExistence type="predicted"/>
<dbReference type="SUPFAM" id="SSF56935">
    <property type="entry name" value="Porins"/>
    <property type="match status" value="1"/>
</dbReference>
<evidence type="ECO:0000256" key="2">
    <source>
        <dbReference type="ARBA" id="ARBA00022729"/>
    </source>
</evidence>
<protein>
    <submittedName>
        <fullName evidence="6">Porin</fullName>
    </submittedName>
</protein>